<evidence type="ECO:0000313" key="2">
    <source>
        <dbReference type="Proteomes" id="UP000318943"/>
    </source>
</evidence>
<comment type="caution">
    <text evidence="1">The sequence shown here is derived from an EMBL/GenBank/DDBJ whole genome shotgun (WGS) entry which is preliminary data.</text>
</comment>
<evidence type="ECO:0000313" key="1">
    <source>
        <dbReference type="EMBL" id="TSP11443.1"/>
    </source>
</evidence>
<dbReference type="RefSeq" id="WP_144199539.1">
    <property type="nucleotide sequence ID" value="NZ_VCIZ01000010.1"/>
</dbReference>
<protein>
    <submittedName>
        <fullName evidence="1">Uncharacterized protein</fullName>
    </submittedName>
</protein>
<keyword evidence="2" id="KW-1185">Reference proteome</keyword>
<dbReference type="Proteomes" id="UP000318943">
    <property type="component" value="Unassembled WGS sequence"/>
</dbReference>
<name>A0ABY3EKH4_9BURK</name>
<sequence length="64" mass="6719">MKASITEHGVLVVTPETPLETFALGKWADIAFAGQHTVETENTGETFTLLRGAHLIVAGNSPAA</sequence>
<proteinExistence type="predicted"/>
<organism evidence="1 2">
    <name type="scientific">Cupriavidus campinensis</name>
    <dbReference type="NCBI Taxonomy" id="151783"/>
    <lineage>
        <taxon>Bacteria</taxon>
        <taxon>Pseudomonadati</taxon>
        <taxon>Pseudomonadota</taxon>
        <taxon>Betaproteobacteria</taxon>
        <taxon>Burkholderiales</taxon>
        <taxon>Burkholderiaceae</taxon>
        <taxon>Cupriavidus</taxon>
    </lineage>
</organism>
<accession>A0ABY3EKH4</accession>
<gene>
    <name evidence="1" type="ORF">FGG12_17550</name>
</gene>
<reference evidence="1 2" key="1">
    <citation type="submission" date="2019-05" db="EMBL/GenBank/DDBJ databases">
        <title>Whole genome sequence analysis of Cupriavidus campinensis S14E4C strain.</title>
        <authorList>
            <person name="Abbaszade G."/>
            <person name="Szabo A."/>
            <person name="Toumi M."/>
            <person name="Toth E."/>
        </authorList>
    </citation>
    <scope>NUCLEOTIDE SEQUENCE [LARGE SCALE GENOMIC DNA]</scope>
    <source>
        <strain evidence="1 2">S14E4C</strain>
    </source>
</reference>
<dbReference type="EMBL" id="VCIZ01000010">
    <property type="protein sequence ID" value="TSP11443.1"/>
    <property type="molecule type" value="Genomic_DNA"/>
</dbReference>